<reference evidence="1" key="2">
    <citation type="submission" date="2018-08" db="UniProtKB">
        <authorList>
            <consortium name="EnsemblPlants"/>
        </authorList>
    </citation>
    <scope>IDENTIFICATION</scope>
    <source>
        <strain evidence="1">Yugu1</strain>
    </source>
</reference>
<sequence length="45" mass="5248">MYLYSLKERPNKTPTSTGACELEKYKRVKGRNKMKVFHSLVSLSQ</sequence>
<dbReference type="InParanoid" id="K4APA4"/>
<keyword evidence="2" id="KW-1185">Reference proteome</keyword>
<dbReference type="Gramene" id="KQK86682">
    <property type="protein sequence ID" value="KQK86682"/>
    <property type="gene ID" value="SETIT_040752mg"/>
</dbReference>
<dbReference type="HOGENOM" id="CLU_3208586_0_0_1"/>
<dbReference type="Proteomes" id="UP000004995">
    <property type="component" value="Unassembled WGS sequence"/>
</dbReference>
<evidence type="ECO:0000313" key="2">
    <source>
        <dbReference type="Proteomes" id="UP000004995"/>
    </source>
</evidence>
<organism evidence="1 2">
    <name type="scientific">Setaria italica</name>
    <name type="common">Foxtail millet</name>
    <name type="synonym">Panicum italicum</name>
    <dbReference type="NCBI Taxonomy" id="4555"/>
    <lineage>
        <taxon>Eukaryota</taxon>
        <taxon>Viridiplantae</taxon>
        <taxon>Streptophyta</taxon>
        <taxon>Embryophyta</taxon>
        <taxon>Tracheophyta</taxon>
        <taxon>Spermatophyta</taxon>
        <taxon>Magnoliopsida</taxon>
        <taxon>Liliopsida</taxon>
        <taxon>Poales</taxon>
        <taxon>Poaceae</taxon>
        <taxon>PACMAD clade</taxon>
        <taxon>Panicoideae</taxon>
        <taxon>Panicodae</taxon>
        <taxon>Paniceae</taxon>
        <taxon>Cenchrinae</taxon>
        <taxon>Setaria</taxon>
    </lineage>
</organism>
<dbReference type="EnsemblPlants" id="KQK86682">
    <property type="protein sequence ID" value="KQK86682"/>
    <property type="gene ID" value="SETIT_040752mg"/>
</dbReference>
<name>K4APA4_SETIT</name>
<reference evidence="2" key="1">
    <citation type="journal article" date="2012" name="Nat. Biotechnol.">
        <title>Reference genome sequence of the model plant Setaria.</title>
        <authorList>
            <person name="Bennetzen J.L."/>
            <person name="Schmutz J."/>
            <person name="Wang H."/>
            <person name="Percifield R."/>
            <person name="Hawkins J."/>
            <person name="Pontaroli A.C."/>
            <person name="Estep M."/>
            <person name="Feng L."/>
            <person name="Vaughn J.N."/>
            <person name="Grimwood J."/>
            <person name="Jenkins J."/>
            <person name="Barry K."/>
            <person name="Lindquist E."/>
            <person name="Hellsten U."/>
            <person name="Deshpande S."/>
            <person name="Wang X."/>
            <person name="Wu X."/>
            <person name="Mitros T."/>
            <person name="Triplett J."/>
            <person name="Yang X."/>
            <person name="Ye C.Y."/>
            <person name="Mauro-Herrera M."/>
            <person name="Wang L."/>
            <person name="Li P."/>
            <person name="Sharma M."/>
            <person name="Sharma R."/>
            <person name="Ronald P.C."/>
            <person name="Panaud O."/>
            <person name="Kellogg E.A."/>
            <person name="Brutnell T.P."/>
            <person name="Doust A.N."/>
            <person name="Tuskan G.A."/>
            <person name="Rokhsar D."/>
            <person name="Devos K.M."/>
        </authorList>
    </citation>
    <scope>NUCLEOTIDE SEQUENCE [LARGE SCALE GENOMIC DNA]</scope>
    <source>
        <strain evidence="2">cv. Yugu1</strain>
    </source>
</reference>
<dbReference type="AlphaFoldDB" id="K4APA4"/>
<proteinExistence type="predicted"/>
<dbReference type="EMBL" id="AGNK02005326">
    <property type="status" value="NOT_ANNOTATED_CDS"/>
    <property type="molecule type" value="Genomic_DNA"/>
</dbReference>
<evidence type="ECO:0000313" key="1">
    <source>
        <dbReference type="EnsemblPlants" id="KQK86682"/>
    </source>
</evidence>
<protein>
    <submittedName>
        <fullName evidence="1">Uncharacterized protein</fullName>
    </submittedName>
</protein>
<accession>K4APA4</accession>